<evidence type="ECO:0000259" key="2">
    <source>
        <dbReference type="PROSITE" id="PS50011"/>
    </source>
</evidence>
<dbReference type="InterPro" id="IPR053083">
    <property type="entry name" value="TF_kinase-domain_protein"/>
</dbReference>
<organism evidence="3 4">
    <name type="scientific">Aureobasidium mustum</name>
    <dbReference type="NCBI Taxonomy" id="2773714"/>
    <lineage>
        <taxon>Eukaryota</taxon>
        <taxon>Fungi</taxon>
        <taxon>Dikarya</taxon>
        <taxon>Ascomycota</taxon>
        <taxon>Pezizomycotina</taxon>
        <taxon>Dothideomycetes</taxon>
        <taxon>Dothideomycetidae</taxon>
        <taxon>Dothideales</taxon>
        <taxon>Saccotheciaceae</taxon>
        <taxon>Aureobasidium</taxon>
    </lineage>
</organism>
<evidence type="ECO:0000313" key="3">
    <source>
        <dbReference type="EMBL" id="CAD0089588.1"/>
    </source>
</evidence>
<proteinExistence type="predicted"/>
<dbReference type="SUPFAM" id="SSF56112">
    <property type="entry name" value="Protein kinase-like (PK-like)"/>
    <property type="match status" value="1"/>
</dbReference>
<feature type="region of interest" description="Disordered" evidence="1">
    <location>
        <begin position="249"/>
        <end position="280"/>
    </location>
</feature>
<feature type="region of interest" description="Disordered" evidence="1">
    <location>
        <begin position="1"/>
        <end position="20"/>
    </location>
</feature>
<keyword evidence="4" id="KW-1185">Reference proteome</keyword>
<sequence>MPDRPGKDDRSGLPEGTWKGGQYLGAGGDGTLHYWIKVNEDQKIVDRMVIKDLWSREETKEPPAYQGIYEDLVRKGLDFGVAASGKAGEALSDERFFKEAYLQGLFTDPSGSSPVYTVPLRGYKKGHLSDDEKGTHWRMYMDLLHAGDLWDLIENHVVEHGQGYTVGAPLPEAFVWWVFSCIANALVQMDNAIKTRNSARPEGDEVIVMIDMKPQNILLDAMRGDEYPVYPKSLMSDFGSAHITYKTDPKNVCPDEGPTYADEVSPNQGSADQDPAENPFNQRATMGYWAPEMSRWYEMQDNPQQGIEEPLYSWTNIWQAGRVIESLMRRQKIVQDDDWRDKYNQTDSLIKDHLPRDGWFPNFRYSDELIEIVWRCQRFDPKLRPTPTELLAYIQQHAPAHTHGMDRWANAEWIAEQEVVHEAMLETNPEKAEGFSARMQARAQAGQLMFLNDFSDQNLAERYADLDMDLPEGCGLAYYGKPDPARKGRIVR</sequence>
<accession>A0A9N8JQV3</accession>
<dbReference type="GO" id="GO:0004672">
    <property type="term" value="F:protein kinase activity"/>
    <property type="evidence" value="ECO:0007669"/>
    <property type="project" value="InterPro"/>
</dbReference>
<dbReference type="GO" id="GO:0005524">
    <property type="term" value="F:ATP binding"/>
    <property type="evidence" value="ECO:0007669"/>
    <property type="project" value="InterPro"/>
</dbReference>
<evidence type="ECO:0000256" key="1">
    <source>
        <dbReference type="SAM" id="MobiDB-lite"/>
    </source>
</evidence>
<dbReference type="SMART" id="SM00220">
    <property type="entry name" value="S_TKc"/>
    <property type="match status" value="1"/>
</dbReference>
<gene>
    <name evidence="3" type="ORF">AWRI4233_LOCUS2415</name>
</gene>
<dbReference type="EMBL" id="CAIJEO010000003">
    <property type="protein sequence ID" value="CAD0089588.1"/>
    <property type="molecule type" value="Genomic_DNA"/>
</dbReference>
<comment type="caution">
    <text evidence="3">The sequence shown here is derived from an EMBL/GenBank/DDBJ whole genome shotgun (WGS) entry which is preliminary data.</text>
</comment>
<name>A0A9N8JQV3_9PEZI</name>
<feature type="compositionally biased region" description="Basic and acidic residues" evidence="1">
    <location>
        <begin position="1"/>
        <end position="12"/>
    </location>
</feature>
<dbReference type="Gene3D" id="1.10.510.10">
    <property type="entry name" value="Transferase(Phosphotransferase) domain 1"/>
    <property type="match status" value="1"/>
</dbReference>
<dbReference type="PANTHER" id="PTHR44305">
    <property type="entry name" value="SI:DKEY-192D15.2-RELATED"/>
    <property type="match status" value="1"/>
</dbReference>
<evidence type="ECO:0000313" key="4">
    <source>
        <dbReference type="Proteomes" id="UP000714618"/>
    </source>
</evidence>
<dbReference type="Proteomes" id="UP000714618">
    <property type="component" value="Unassembled WGS sequence"/>
</dbReference>
<dbReference type="InterPro" id="IPR011009">
    <property type="entry name" value="Kinase-like_dom_sf"/>
</dbReference>
<dbReference type="PROSITE" id="PS50011">
    <property type="entry name" value="PROTEIN_KINASE_DOM"/>
    <property type="match status" value="1"/>
</dbReference>
<protein>
    <recommendedName>
        <fullName evidence="2">Protein kinase domain-containing protein</fullName>
    </recommendedName>
</protein>
<feature type="domain" description="Protein kinase" evidence="2">
    <location>
        <begin position="18"/>
        <end position="400"/>
    </location>
</feature>
<dbReference type="AlphaFoldDB" id="A0A9N8JQV3"/>
<dbReference type="OrthoDB" id="310217at2759"/>
<reference evidence="3" key="1">
    <citation type="submission" date="2020-06" db="EMBL/GenBank/DDBJ databases">
        <authorList>
            <person name="Onetto C."/>
        </authorList>
    </citation>
    <scope>NUCLEOTIDE SEQUENCE</scope>
</reference>
<dbReference type="InterPro" id="IPR000719">
    <property type="entry name" value="Prot_kinase_dom"/>
</dbReference>